<dbReference type="RefSeq" id="WP_218090144.1">
    <property type="nucleotide sequence ID" value="NZ_CAJVAS010000001.1"/>
</dbReference>
<name>A0A916JSA7_9BACL</name>
<dbReference type="EMBL" id="CAJVAS010000001">
    <property type="protein sequence ID" value="CAG7599658.1"/>
    <property type="molecule type" value="Genomic_DNA"/>
</dbReference>
<evidence type="ECO:0000313" key="1">
    <source>
        <dbReference type="EMBL" id="CAG7599658.1"/>
    </source>
</evidence>
<keyword evidence="2" id="KW-1185">Reference proteome</keyword>
<protein>
    <recommendedName>
        <fullName evidence="3">Thiazole-containing bacteriocin maturation protein</fullName>
    </recommendedName>
</protein>
<dbReference type="AlphaFoldDB" id="A0A916JSA7"/>
<dbReference type="Proteomes" id="UP000693672">
    <property type="component" value="Unassembled WGS sequence"/>
</dbReference>
<evidence type="ECO:0000313" key="2">
    <source>
        <dbReference type="Proteomes" id="UP000693672"/>
    </source>
</evidence>
<comment type="caution">
    <text evidence="1">The sequence shown here is derived from an EMBL/GenBank/DDBJ whole genome shotgun (WGS) entry which is preliminary data.</text>
</comment>
<organism evidence="1 2">
    <name type="scientific">Paenibacillus solanacearum</name>
    <dbReference type="NCBI Taxonomy" id="2048548"/>
    <lineage>
        <taxon>Bacteria</taxon>
        <taxon>Bacillati</taxon>
        <taxon>Bacillota</taxon>
        <taxon>Bacilli</taxon>
        <taxon>Bacillales</taxon>
        <taxon>Paenibacillaceae</taxon>
        <taxon>Paenibacillus</taxon>
    </lineage>
</organism>
<gene>
    <name evidence="1" type="ORF">PAESOLCIP111_00328</name>
</gene>
<dbReference type="NCBIfam" id="TIGR03693">
    <property type="entry name" value="ocin_ThiF_like"/>
    <property type="match status" value="1"/>
</dbReference>
<evidence type="ECO:0008006" key="3">
    <source>
        <dbReference type="Google" id="ProtNLM"/>
    </source>
</evidence>
<accession>A0A916JSA7</accession>
<sequence length="645" mass="70597">MSGLTPEARPKVKEDTFFLPVSSSGVYFRNNIGTFQMEGEMIDRWMEKLIPMFNGWHTLSELTAGLTPPYRMKVYEIANVLYEKGFVRDASVDRPHQLPAHVAEKYAAQILFLESFGDSGAYRFECYRQASVLAVGSGPMFVSLISALLESGLTSPHMLITGRQPTNRERIGQLTAHARRDDSDVGIREIGGQPEGVDGWREAVRPYEAIVYASQEDEGGLERFRQLHAACKAEGKLLIPALILEQTGMAGPVVHPQFEGCWESAWRRVHRPAVSKDPQLHAYSPTAGAVLANVAAFELFKTMAGLRDSKNAVFLLNLETLEGSWHAFMPHPLVREQESFRPARFSPLDTERSDHGEQHTYRTAHSRLLAYWSGLASGQSGIFHDWAEGDLRQLPLALCRVEAADPLSEGPAALLPARIGCGLTHEEARREAGLLGIEAYVSRLAENLLDTNEFVGIGAGETAEEAVIRGLQACLAQSLAVQAALRQPDILPVRLSEVEDERCRYYLQSLTVMRGAPVIGLGEAVSGFPVVWIGTGDGWFGSADLNPTLALENALKAALLRIQSPAAPTAACVLEARAVRLAGQSAADLPIPSSEQSARPRLKAAAQVLNHRHKQLYVADLAVEPFLREELGGVYGVLLREGGTR</sequence>
<proteinExistence type="predicted"/>
<reference evidence="1" key="1">
    <citation type="submission" date="2021-06" db="EMBL/GenBank/DDBJ databases">
        <authorList>
            <person name="Criscuolo A."/>
        </authorList>
    </citation>
    <scope>NUCLEOTIDE SEQUENCE</scope>
    <source>
        <strain evidence="1">CIP111600</strain>
    </source>
</reference>
<dbReference type="InterPro" id="IPR022368">
    <property type="entry name" value="Thiazole_bacteriocin_mat_put"/>
</dbReference>